<evidence type="ECO:0000259" key="8">
    <source>
        <dbReference type="Pfam" id="PF23380"/>
    </source>
</evidence>
<dbReference type="PANTHER" id="PTHR46286:SF6">
    <property type="entry name" value="OS08G0220600 PROTEIN"/>
    <property type="match status" value="1"/>
</dbReference>
<gene>
    <name evidence="9" type="primary">LOC101257068</name>
</gene>
<evidence type="ECO:0000256" key="3">
    <source>
        <dbReference type="ARBA" id="ARBA00022771"/>
    </source>
</evidence>
<evidence type="ECO:0000259" key="6">
    <source>
        <dbReference type="Pfam" id="PF07227"/>
    </source>
</evidence>
<keyword evidence="4" id="KW-0862">Zinc</keyword>
<dbReference type="OMA" id="GDAYCKR"/>
<dbReference type="InParanoid" id="A0A3Q7G7Z2"/>
<dbReference type="InterPro" id="IPR032881">
    <property type="entry name" value="Oberon-like_PHD"/>
</dbReference>
<evidence type="ECO:0000256" key="5">
    <source>
        <dbReference type="ARBA" id="ARBA00023242"/>
    </source>
</evidence>
<dbReference type="EnsemblPlants" id="Solyc04g076400.3.1">
    <property type="protein sequence ID" value="Solyc04g076400.3.1"/>
    <property type="gene ID" value="Solyc04g076400.3"/>
</dbReference>
<name>A0A3Q7G7Z2_SOLLC</name>
<keyword evidence="5" id="KW-0539">Nucleus</keyword>
<feature type="domain" description="VIN3-like fibronectin type-III" evidence="7">
    <location>
        <begin position="342"/>
        <end position="429"/>
    </location>
</feature>
<evidence type="ECO:0000313" key="9">
    <source>
        <dbReference type="EnsemblPlants" id="Solyc04g076400.3.1"/>
    </source>
</evidence>
<evidence type="ECO:0000256" key="4">
    <source>
        <dbReference type="ARBA" id="ARBA00022833"/>
    </source>
</evidence>
<proteinExistence type="predicted"/>
<dbReference type="GO" id="GO:0005634">
    <property type="term" value="C:nucleus"/>
    <property type="evidence" value="ECO:0007669"/>
    <property type="project" value="UniProtKB-SubCell"/>
</dbReference>
<feature type="domain" description="VIN3-like C-terminal" evidence="8">
    <location>
        <begin position="525"/>
        <end position="596"/>
    </location>
</feature>
<dbReference type="Pfam" id="PF23380">
    <property type="entry name" value="VIN3_C"/>
    <property type="match status" value="1"/>
</dbReference>
<evidence type="ECO:0000256" key="1">
    <source>
        <dbReference type="ARBA" id="ARBA00004123"/>
    </source>
</evidence>
<dbReference type="InterPro" id="IPR056990">
    <property type="entry name" value="VIN3-like_C"/>
</dbReference>
<dbReference type="Pfam" id="PF07227">
    <property type="entry name" value="PHD_Oberon"/>
    <property type="match status" value="1"/>
</dbReference>
<reference evidence="9" key="2">
    <citation type="submission" date="2019-01" db="UniProtKB">
        <authorList>
            <consortium name="EnsemblPlants"/>
        </authorList>
    </citation>
    <scope>IDENTIFICATION</scope>
    <source>
        <strain evidence="9">cv. Heinz 1706</strain>
    </source>
</reference>
<dbReference type="CDD" id="cd15521">
    <property type="entry name" value="PHD_VIN3_plant"/>
    <property type="match status" value="1"/>
</dbReference>
<dbReference type="GeneID" id="101257068"/>
<comment type="subcellular location">
    <subcellularLocation>
        <location evidence="1">Nucleus</location>
    </subcellularLocation>
</comment>
<dbReference type="RefSeq" id="XP_004238003.1">
    <property type="nucleotide sequence ID" value="XM_004237955.5"/>
</dbReference>
<evidence type="ECO:0000259" key="7">
    <source>
        <dbReference type="Pfam" id="PF23376"/>
    </source>
</evidence>
<dbReference type="OrthoDB" id="600557at2759"/>
<evidence type="ECO:0000256" key="2">
    <source>
        <dbReference type="ARBA" id="ARBA00022723"/>
    </source>
</evidence>
<dbReference type="GO" id="GO:0010048">
    <property type="term" value="P:vernalization response"/>
    <property type="evidence" value="ECO:0007669"/>
    <property type="project" value="InterPro"/>
</dbReference>
<dbReference type="InterPro" id="IPR044514">
    <property type="entry name" value="VIN3-like"/>
</dbReference>
<dbReference type="GO" id="GO:0008270">
    <property type="term" value="F:zinc ion binding"/>
    <property type="evidence" value="ECO:0007669"/>
    <property type="project" value="UniProtKB-KW"/>
</dbReference>
<sequence>MNEKGIGQWKFFSSAMESALSGLVLDPYKFSQLSMEDRRQLVHEISQCPEDAPKILSSLTRKELLEIICAEMGEERKYSGYTKFKMIDHLLKLVSCKSNTDTGPTFKRQRTQEYQCQPSVQNDEVNREMGSKTQVLLCHNLVCRASLERDDVFCKRCSCCICHQYDDNKDPSLWLTCDSDSQDETKPCGLSCHLKCALEHEQSGILKNCINPKLDGDFYCVSCGKINGIMRTLRKQLMTAKEARRVDVLCLRISLSHKILEKTEKYKGLLKVVELAAEMLKNEIGPLAQASEKMDRRIVNRLSCGTAVQNLCGSAVGTFDSMFQNQFSSHTKMEETPMSCRIHLEEQSPSKVTIVFEYDDCVLKELMGFKLWYRKSTTNKYPDEATFIALSPVKKFKLDGLDPLTQYFCKVSFFNKAATLGVQEVNWVTPPVQTSYKSGSDNATIDTTLMHAESMSSTDHKLTTYDPKPCSLNDIESQANASPVSPLPKMHIPLASPLSSAPATPCQTNGSKEVQLRGIGQVKVSDYEYSVGIIKKLEHEGLIETDFRVKFLTWFSLKATTQERKVVRVFIDTFVDDHSSLAEQLMDTFMDEICMEQKVDLHAIYSKFWH</sequence>
<accession>A0A3Q7G7Z2</accession>
<dbReference type="Gramene" id="Solyc04g076400.3.1">
    <property type="protein sequence ID" value="Solyc04g076400.3.1"/>
    <property type="gene ID" value="Solyc04g076400.3"/>
</dbReference>
<reference evidence="9" key="1">
    <citation type="journal article" date="2012" name="Nature">
        <title>The tomato genome sequence provides insights into fleshy fruit evolution.</title>
        <authorList>
            <consortium name="Tomato Genome Consortium"/>
        </authorList>
    </citation>
    <scope>NUCLEOTIDE SEQUENCE [LARGE SCALE GENOMIC DNA]</scope>
    <source>
        <strain evidence="9">cv. Heinz 1706</strain>
    </source>
</reference>
<dbReference type="STRING" id="4081.A0A3Q7G7Z2"/>
<dbReference type="Proteomes" id="UP000004994">
    <property type="component" value="Chromosome 4"/>
</dbReference>
<dbReference type="PANTHER" id="PTHR46286">
    <property type="entry name" value="VIN3-LIKE PROTEIN 2-RELATED"/>
    <property type="match status" value="1"/>
</dbReference>
<protein>
    <submittedName>
        <fullName evidence="9">Uncharacterized protein</fullName>
    </submittedName>
</protein>
<organism evidence="9">
    <name type="scientific">Solanum lycopersicum</name>
    <name type="common">Tomato</name>
    <name type="synonym">Lycopersicon esculentum</name>
    <dbReference type="NCBI Taxonomy" id="4081"/>
    <lineage>
        <taxon>Eukaryota</taxon>
        <taxon>Viridiplantae</taxon>
        <taxon>Streptophyta</taxon>
        <taxon>Embryophyta</taxon>
        <taxon>Tracheophyta</taxon>
        <taxon>Spermatophyta</taxon>
        <taxon>Magnoliopsida</taxon>
        <taxon>eudicotyledons</taxon>
        <taxon>Gunneridae</taxon>
        <taxon>Pentapetalae</taxon>
        <taxon>asterids</taxon>
        <taxon>lamiids</taxon>
        <taxon>Solanales</taxon>
        <taxon>Solanaceae</taxon>
        <taxon>Solanoideae</taxon>
        <taxon>Solaneae</taxon>
        <taxon>Solanum</taxon>
        <taxon>Solanum subgen. Lycopersicon</taxon>
    </lineage>
</organism>
<keyword evidence="2" id="KW-0479">Metal-binding</keyword>
<keyword evidence="3" id="KW-0863">Zinc-finger</keyword>
<dbReference type="KEGG" id="sly:101257068"/>
<dbReference type="Pfam" id="PF23376">
    <property type="entry name" value="Fn3_VIN3"/>
    <property type="match status" value="1"/>
</dbReference>
<dbReference type="PaxDb" id="4081-Solyc04g076400.2.1"/>
<feature type="domain" description="Oberon-like PHD finger" evidence="6">
    <location>
        <begin position="138"/>
        <end position="258"/>
    </location>
</feature>
<dbReference type="GO" id="GO:0040029">
    <property type="term" value="P:epigenetic regulation of gene expression"/>
    <property type="evidence" value="ECO:0007669"/>
    <property type="project" value="InterPro"/>
</dbReference>
<keyword evidence="10" id="KW-1185">Reference proteome</keyword>
<dbReference type="AlphaFoldDB" id="A0A3Q7G7Z2"/>
<evidence type="ECO:0000313" key="10">
    <source>
        <dbReference type="Proteomes" id="UP000004994"/>
    </source>
</evidence>
<dbReference type="InterPro" id="IPR058585">
    <property type="entry name" value="Fn3_VIN3"/>
</dbReference>